<feature type="domain" description="Wadjet protein JetD C-terminal" evidence="1">
    <location>
        <begin position="206"/>
        <end position="291"/>
    </location>
</feature>
<gene>
    <name evidence="2" type="ORF">H0A61_02045</name>
</gene>
<sequence>MWASYGHWGDGILKKVIESLINSFDKKTIQTDWLYKKTVEKIGQPLFEQEGGYIGFHNAVMALINEKKIVPIKASKFNGRNPALYNRYRKVVEEEDFQNLKEELYLLSPRLKIDYYLKHIKEYKKVRGIVKELSDFLRRPDIEEILQIEVSLNERSYQIFKDEKLLSDSKGEKILKNLGMDYNSLNCCKTYEPFFYILYNSKKGNKGLIVENKDTFYSIKRVFAGNKTALHDTNFNLLIYGEGKKILKSFGFVNEILTDIAPGDTFYYFGDIDYEGIGIFLELERRYSEFTILPFVPLYSLLINNHWKTCPFTKTVQEPCDIDRFLAYFDRDTGERIRKVLKEGRYVPQEALTFKDLWEQFS</sequence>
<organism evidence="2 3">
    <name type="scientific">Koleobacter methoxysyntrophicus</name>
    <dbReference type="NCBI Taxonomy" id="2751313"/>
    <lineage>
        <taxon>Bacteria</taxon>
        <taxon>Bacillati</taxon>
        <taxon>Bacillota</taxon>
        <taxon>Clostridia</taxon>
        <taxon>Koleobacterales</taxon>
        <taxon>Koleobacteraceae</taxon>
        <taxon>Koleobacter</taxon>
    </lineage>
</organism>
<evidence type="ECO:0000259" key="1">
    <source>
        <dbReference type="Pfam" id="PF09983"/>
    </source>
</evidence>
<proteinExistence type="predicted"/>
<dbReference type="Proteomes" id="UP000662904">
    <property type="component" value="Chromosome"/>
</dbReference>
<evidence type="ECO:0000313" key="2">
    <source>
        <dbReference type="EMBL" id="QSQ09666.1"/>
    </source>
</evidence>
<keyword evidence="3" id="KW-1185">Reference proteome</keyword>
<reference evidence="2" key="1">
    <citation type="submission" date="2020-07" db="EMBL/GenBank/DDBJ databases">
        <title>Koleobacter methoxysyntrophicus gen. nov., sp. nov., a novel anaerobic bacterium isolated from deep subsurface oil field and proposal of Koleobacterales ord. nov. in the phylum Firmicutes.</title>
        <authorList>
            <person name="Sakamoto S."/>
            <person name="Tamaki H."/>
        </authorList>
    </citation>
    <scope>NUCLEOTIDE SEQUENCE</scope>
    <source>
        <strain evidence="2">NRmbB1</strain>
    </source>
</reference>
<accession>A0A8A0RR38</accession>
<dbReference type="AlphaFoldDB" id="A0A8A0RR38"/>
<dbReference type="EMBL" id="CP059066">
    <property type="protein sequence ID" value="QSQ09666.1"/>
    <property type="molecule type" value="Genomic_DNA"/>
</dbReference>
<protein>
    <recommendedName>
        <fullName evidence="1">Wadjet protein JetD C-terminal domain-containing protein</fullName>
    </recommendedName>
</protein>
<evidence type="ECO:0000313" key="3">
    <source>
        <dbReference type="Proteomes" id="UP000662904"/>
    </source>
</evidence>
<dbReference type="InterPro" id="IPR024534">
    <property type="entry name" value="JetD_C"/>
</dbReference>
<dbReference type="Pfam" id="PF09983">
    <property type="entry name" value="JetD_C"/>
    <property type="match status" value="1"/>
</dbReference>
<name>A0A8A0RR38_9FIRM</name>
<dbReference type="KEGG" id="kme:H0A61_02045"/>